<evidence type="ECO:0000313" key="4">
    <source>
        <dbReference type="Proteomes" id="UP000008743"/>
    </source>
</evidence>
<feature type="compositionally biased region" description="Low complexity" evidence="2">
    <location>
        <begin position="1042"/>
        <end position="1059"/>
    </location>
</feature>
<dbReference type="AlphaFoldDB" id="A0A0D2U6L5"/>
<evidence type="ECO:0000256" key="2">
    <source>
        <dbReference type="SAM" id="MobiDB-lite"/>
    </source>
</evidence>
<dbReference type="InParanoid" id="A0A0D2U6L5"/>
<dbReference type="SUPFAM" id="SSF81995">
    <property type="entry name" value="beta-sandwich domain of Sec23/24"/>
    <property type="match status" value="1"/>
</dbReference>
<feature type="compositionally biased region" description="Low complexity" evidence="2">
    <location>
        <begin position="690"/>
        <end position="702"/>
    </location>
</feature>
<dbReference type="Proteomes" id="UP000008743">
    <property type="component" value="Unassembled WGS sequence"/>
</dbReference>
<feature type="compositionally biased region" description="Polar residues" evidence="2">
    <location>
        <begin position="70"/>
        <end position="82"/>
    </location>
</feature>
<feature type="compositionally biased region" description="Polar residues" evidence="2">
    <location>
        <begin position="1065"/>
        <end position="1081"/>
    </location>
</feature>
<feature type="compositionally biased region" description="Polar residues" evidence="2">
    <location>
        <begin position="287"/>
        <end position="318"/>
    </location>
</feature>
<feature type="region of interest" description="Disordered" evidence="2">
    <location>
        <begin position="872"/>
        <end position="955"/>
    </location>
</feature>
<feature type="region of interest" description="Disordered" evidence="2">
    <location>
        <begin position="143"/>
        <end position="167"/>
    </location>
</feature>
<feature type="compositionally biased region" description="Low complexity" evidence="2">
    <location>
        <begin position="84"/>
        <end position="97"/>
    </location>
</feature>
<feature type="compositionally biased region" description="Low complexity" evidence="2">
    <location>
        <begin position="714"/>
        <end position="735"/>
    </location>
</feature>
<feature type="compositionally biased region" description="Low complexity" evidence="2">
    <location>
        <begin position="877"/>
        <end position="916"/>
    </location>
</feature>
<feature type="coiled-coil region" evidence="1">
    <location>
        <begin position="455"/>
        <end position="606"/>
    </location>
</feature>
<feature type="region of interest" description="Disordered" evidence="2">
    <location>
        <begin position="250"/>
        <end position="377"/>
    </location>
</feature>
<feature type="region of interest" description="Disordered" evidence="2">
    <location>
        <begin position="676"/>
        <end position="787"/>
    </location>
</feature>
<sequence>MLHSSGSSYAPGGVPLGQSASDGIGYTPAVSSAPHQPHQPHQQQQSAYGYVFEGQAQSQRQQQQDFYIQPHQSHQMHQQLYPSQAHQAHQGPQGPQGLPSTASYFGAPTATTTAAAAAAAAPAAAFQPQATALQYHTHTPVASSLAPASGQHQYQTPAPPANAAFTGAGSTTPLTAASLTAAINSAAAAASEGATAFNATYGTPVSQLQPQSAHHADPSRTPASSATPLTYSTQTQAGLPSQARVAAYSTPLPPRSLSDHAPPPSQPGQPQSGSPASANAAIHTFAGTMSTPQQDRSSSTPYRDQATLSSNTSTSSRAGASLLGTPAMQQPSHPGAAYSNLPTQQHAQPTGALASGAAAAAAAPSQQSAPANNNVPPSVMQLLSEHVLKEAGLISANERLESLLGEERLERQSFERRTRELAESKDRRIRDLETQLETLRPLQTASNFVDQRVLVSQLEQELDRVLALLERERSQWQQQRESDSAESNRRFAALEADAAAERRAAERAQSERANLEVTVNGLRQEWQSAQSDLTNQLHSAQANVAQLTASLQGANSRLAAAVRDAEQVRGALQTSTTENTRLSQQLMSCESALRQAQSDLQALESDRTVQLQHLRDRFKQQFDSALDVVSDAIQSTPGSSYSSRSSYLGAALPAASSNGRTVGAELFPPLTPAATTTATAVPTPVPQQPPYQQQPSQQPSQPHSVGMLHPTLTSSSSQQLSSSQAVSQPQQQHNSHGMHSNPLPASQSSPAAIFQPYGSHHMTIQASPRRKSTGATPPVSDGRPHDSFVRFDANEHVILDGEVTDSDDDAEDPVAEPLQFSISHDLSTSSNNVTPAEAFFDTSQSLNASLASNASYSSPQASLQANRTLAQLGQVSQQQGQPRQVFQQPQRHQQQPQQQHQQQPQQQHQQQHIQQHQQHHQQEHALPQQPPRQPQQQRVSQPTQLDTSSTTLSAPDQGRELELLASAPALQEELQSLRALRESVLREASALLGVGTADDLIKKTSPPGLRQGLPTSSTHLRPALKVPSTPLTANSARLPATAAAAAGGSPSGAVRSAGGMAAASTPAQTRTAIPSSLTATPMRSAAALRAPTPASGATPSTARVSFQTQSPPQAR</sequence>
<feature type="region of interest" description="Disordered" evidence="2">
    <location>
        <begin position="1"/>
        <end position="105"/>
    </location>
</feature>
<organism evidence="3 4">
    <name type="scientific">Capsaspora owczarzaki (strain ATCC 30864)</name>
    <dbReference type="NCBI Taxonomy" id="595528"/>
    <lineage>
        <taxon>Eukaryota</taxon>
        <taxon>Filasterea</taxon>
        <taxon>Capsaspora</taxon>
    </lineage>
</organism>
<protein>
    <submittedName>
        <fullName evidence="3">Uncharacterized protein</fullName>
    </submittedName>
</protein>
<reference evidence="4" key="1">
    <citation type="submission" date="2011-02" db="EMBL/GenBank/DDBJ databases">
        <title>The Genome Sequence of Capsaspora owczarzaki ATCC 30864.</title>
        <authorList>
            <person name="Russ C."/>
            <person name="Cuomo C."/>
            <person name="Burger G."/>
            <person name="Gray M.W."/>
            <person name="Holland P.W.H."/>
            <person name="King N."/>
            <person name="Lang F.B.F."/>
            <person name="Roger A.J."/>
            <person name="Ruiz-Trillo I."/>
            <person name="Young S.K."/>
            <person name="Zeng Q."/>
            <person name="Gargeya S."/>
            <person name="Alvarado L."/>
            <person name="Berlin A."/>
            <person name="Chapman S.B."/>
            <person name="Chen Z."/>
            <person name="Freedman E."/>
            <person name="Gellesch M."/>
            <person name="Goldberg J."/>
            <person name="Griggs A."/>
            <person name="Gujja S."/>
            <person name="Heilman E."/>
            <person name="Heiman D."/>
            <person name="Howarth C."/>
            <person name="Mehta T."/>
            <person name="Neiman D."/>
            <person name="Pearson M."/>
            <person name="Roberts A."/>
            <person name="Saif S."/>
            <person name="Shea T."/>
            <person name="Shenoy N."/>
            <person name="Sisk P."/>
            <person name="Stolte C."/>
            <person name="Sykes S."/>
            <person name="White J."/>
            <person name="Yandava C."/>
            <person name="Haas B."/>
            <person name="Nusbaum C."/>
            <person name="Birren B."/>
        </authorList>
    </citation>
    <scope>NUCLEOTIDE SEQUENCE</scope>
    <source>
        <strain evidence="4">ATCC 30864</strain>
    </source>
</reference>
<feature type="compositionally biased region" description="Low complexity" evidence="2">
    <location>
        <begin position="347"/>
        <end position="371"/>
    </location>
</feature>
<keyword evidence="4" id="KW-1185">Reference proteome</keyword>
<dbReference type="EMBL" id="KE346362">
    <property type="protein sequence ID" value="KJE90801.1"/>
    <property type="molecule type" value="Genomic_DNA"/>
</dbReference>
<feature type="compositionally biased region" description="Polar residues" evidence="2">
    <location>
        <begin position="1095"/>
        <end position="1115"/>
    </location>
</feature>
<feature type="compositionally biased region" description="Polar residues" evidence="2">
    <location>
        <begin position="945"/>
        <end position="954"/>
    </location>
</feature>
<feature type="compositionally biased region" description="Low complexity" evidence="2">
    <location>
        <begin position="34"/>
        <end position="45"/>
    </location>
</feature>
<name>A0A0D2U6L5_CAPO3</name>
<feature type="region of interest" description="Disordered" evidence="2">
    <location>
        <begin position="206"/>
        <end position="228"/>
    </location>
</feature>
<gene>
    <name evidence="3" type="ORF">CAOG_009489</name>
</gene>
<evidence type="ECO:0000256" key="1">
    <source>
        <dbReference type="SAM" id="Coils"/>
    </source>
</evidence>
<feature type="region of interest" description="Disordered" evidence="2">
    <location>
        <begin position="1042"/>
        <end position="1115"/>
    </location>
</feature>
<feature type="compositionally biased region" description="Low complexity" evidence="2">
    <location>
        <begin position="268"/>
        <end position="278"/>
    </location>
</feature>
<accession>A0A0D2U6L5</accession>
<feature type="compositionally biased region" description="Low complexity" evidence="2">
    <location>
        <begin position="934"/>
        <end position="944"/>
    </location>
</feature>
<keyword evidence="1" id="KW-0175">Coiled coil</keyword>
<proteinExistence type="predicted"/>
<evidence type="ECO:0000313" key="3">
    <source>
        <dbReference type="EMBL" id="KJE90801.1"/>
    </source>
</evidence>
<feature type="compositionally biased region" description="Low complexity" evidence="2">
    <location>
        <begin position="55"/>
        <end position="69"/>
    </location>
</feature>